<dbReference type="EMBL" id="NTJZ01000018">
    <property type="protein sequence ID" value="PDH32333.1"/>
    <property type="molecule type" value="Genomic_DNA"/>
</dbReference>
<evidence type="ECO:0008006" key="4">
    <source>
        <dbReference type="Google" id="ProtNLM"/>
    </source>
</evidence>
<dbReference type="AlphaFoldDB" id="A0A2A5W7S2"/>
<dbReference type="InterPro" id="IPR021306">
    <property type="entry name" value="DUF2878"/>
</dbReference>
<protein>
    <recommendedName>
        <fullName evidence="4">DUF2878 domain-containing protein</fullName>
    </recommendedName>
</protein>
<dbReference type="Proteomes" id="UP000219329">
    <property type="component" value="Unassembled WGS sequence"/>
</dbReference>
<reference evidence="2 3" key="1">
    <citation type="submission" date="2017-08" db="EMBL/GenBank/DDBJ databases">
        <title>Fine stratification of microbial communities through a metagenomic profile of the photic zone.</title>
        <authorList>
            <person name="Haro-Moreno J.M."/>
            <person name="Lopez-Perez M."/>
            <person name="De La Torre J."/>
            <person name="Picazo A."/>
            <person name="Camacho A."/>
            <person name="Rodriguez-Valera F."/>
        </authorList>
    </citation>
    <scope>NUCLEOTIDE SEQUENCE [LARGE SCALE GENOMIC DNA]</scope>
    <source>
        <strain evidence="2">MED-G28</strain>
    </source>
</reference>
<proteinExistence type="predicted"/>
<feature type="transmembrane region" description="Helical" evidence="1">
    <location>
        <begin position="87"/>
        <end position="109"/>
    </location>
</feature>
<organism evidence="2 3">
    <name type="scientific">OM182 bacterium MED-G28</name>
    <dbReference type="NCBI Taxonomy" id="1986256"/>
    <lineage>
        <taxon>Bacteria</taxon>
        <taxon>Pseudomonadati</taxon>
        <taxon>Pseudomonadota</taxon>
        <taxon>Gammaproteobacteria</taxon>
        <taxon>OMG group</taxon>
        <taxon>OM182 clade</taxon>
    </lineage>
</organism>
<keyword evidence="1" id="KW-1133">Transmembrane helix</keyword>
<feature type="transmembrane region" description="Helical" evidence="1">
    <location>
        <begin position="58"/>
        <end position="81"/>
    </location>
</feature>
<comment type="caution">
    <text evidence="2">The sequence shown here is derived from an EMBL/GenBank/DDBJ whole genome shotgun (WGS) entry which is preliminary data.</text>
</comment>
<feature type="transmembrane region" description="Helical" evidence="1">
    <location>
        <begin position="32"/>
        <end position="51"/>
    </location>
</feature>
<keyword evidence="1" id="KW-0812">Transmembrane</keyword>
<name>A0A2A5W7S2_9GAMM</name>
<evidence type="ECO:0000313" key="3">
    <source>
        <dbReference type="Proteomes" id="UP000219329"/>
    </source>
</evidence>
<keyword evidence="1" id="KW-0472">Membrane</keyword>
<gene>
    <name evidence="2" type="ORF">CNF02_12335</name>
</gene>
<accession>A0A2A5W7S2</accession>
<evidence type="ECO:0000256" key="1">
    <source>
        <dbReference type="SAM" id="Phobius"/>
    </source>
</evidence>
<evidence type="ECO:0000313" key="2">
    <source>
        <dbReference type="EMBL" id="PDH32333.1"/>
    </source>
</evidence>
<dbReference type="Pfam" id="PF11086">
    <property type="entry name" value="DUF2878"/>
    <property type="match status" value="1"/>
</dbReference>
<dbReference type="PROSITE" id="PS51257">
    <property type="entry name" value="PROKAR_LIPOPROTEIN"/>
    <property type="match status" value="1"/>
</dbReference>
<feature type="transmembrane region" description="Helical" evidence="1">
    <location>
        <begin position="114"/>
        <end position="131"/>
    </location>
</feature>
<sequence length="188" mass="20747">MSIIKRLLISKPFNFMANNLIWVGCVIGREEYVWIVAPLVIIYISILVVNSSIRIEQVFIPAFIGITIDSLLTLVGVYQFANANILPPLWLLILWIAFASSLTSSLSFLGRRKIVASIFGAVGVPINYLAGAGLDAVSFGHSYFITAIGLCALWAACLPLLFYATQVQVAKIRGSLWDKWSKTKSTNY</sequence>
<feature type="transmembrane region" description="Helical" evidence="1">
    <location>
        <begin position="143"/>
        <end position="164"/>
    </location>
</feature>